<organism evidence="3 4">
    <name type="scientific">Cryptolaemus montrouzieri</name>
    <dbReference type="NCBI Taxonomy" id="559131"/>
    <lineage>
        <taxon>Eukaryota</taxon>
        <taxon>Metazoa</taxon>
        <taxon>Ecdysozoa</taxon>
        <taxon>Arthropoda</taxon>
        <taxon>Hexapoda</taxon>
        <taxon>Insecta</taxon>
        <taxon>Pterygota</taxon>
        <taxon>Neoptera</taxon>
        <taxon>Endopterygota</taxon>
        <taxon>Coleoptera</taxon>
        <taxon>Polyphaga</taxon>
        <taxon>Cucujiformia</taxon>
        <taxon>Coccinelloidea</taxon>
        <taxon>Coccinellidae</taxon>
        <taxon>Scymninae</taxon>
        <taxon>Scymnini</taxon>
        <taxon>Cryptolaemus</taxon>
    </lineage>
</organism>
<keyword evidence="4" id="KW-1185">Reference proteome</keyword>
<keyword evidence="1" id="KW-0175">Coiled coil</keyword>
<dbReference type="EMBL" id="JABFTP020000062">
    <property type="protein sequence ID" value="KAL3274111.1"/>
    <property type="molecule type" value="Genomic_DNA"/>
</dbReference>
<evidence type="ECO:0000256" key="2">
    <source>
        <dbReference type="SAM" id="MobiDB-lite"/>
    </source>
</evidence>
<name>A0ABD2N5V5_9CUCU</name>
<proteinExistence type="predicted"/>
<evidence type="ECO:0000313" key="3">
    <source>
        <dbReference type="EMBL" id="KAL3274111.1"/>
    </source>
</evidence>
<dbReference type="Proteomes" id="UP001516400">
    <property type="component" value="Unassembled WGS sequence"/>
</dbReference>
<gene>
    <name evidence="3" type="ORF">HHI36_015525</name>
</gene>
<evidence type="ECO:0000256" key="1">
    <source>
        <dbReference type="SAM" id="Coils"/>
    </source>
</evidence>
<evidence type="ECO:0000313" key="4">
    <source>
        <dbReference type="Proteomes" id="UP001516400"/>
    </source>
</evidence>
<accession>A0ABD2N5V5</accession>
<comment type="caution">
    <text evidence="3">The sequence shown here is derived from an EMBL/GenBank/DDBJ whole genome shotgun (WGS) entry which is preliminary data.</text>
</comment>
<reference evidence="3 4" key="1">
    <citation type="journal article" date="2021" name="BMC Biol.">
        <title>Horizontally acquired antibacterial genes associated with adaptive radiation of ladybird beetles.</title>
        <authorList>
            <person name="Li H.S."/>
            <person name="Tang X.F."/>
            <person name="Huang Y.H."/>
            <person name="Xu Z.Y."/>
            <person name="Chen M.L."/>
            <person name="Du X.Y."/>
            <person name="Qiu B.Y."/>
            <person name="Chen P.T."/>
            <person name="Zhang W."/>
            <person name="Slipinski A."/>
            <person name="Escalona H.E."/>
            <person name="Waterhouse R.M."/>
            <person name="Zwick A."/>
            <person name="Pang H."/>
        </authorList>
    </citation>
    <scope>NUCLEOTIDE SEQUENCE [LARGE SCALE GENOMIC DNA]</scope>
    <source>
        <strain evidence="3">SYSU2018</strain>
    </source>
</reference>
<feature type="compositionally biased region" description="Basic and acidic residues" evidence="2">
    <location>
        <begin position="15"/>
        <end position="31"/>
    </location>
</feature>
<protein>
    <submittedName>
        <fullName evidence="3">Uncharacterized protein</fullName>
    </submittedName>
</protein>
<sequence>MEQSLNSDKVVQVGDRVDPSNIKKREEEYGNHSKNFSSNTCEERETTIRKELDRLKADYESMTKEDEKSEKVQWVLESKVDQLETRRNRLISMLEIALLTEEEYEELKREQQLVKQQKL</sequence>
<feature type="region of interest" description="Disordered" evidence="2">
    <location>
        <begin position="1"/>
        <end position="42"/>
    </location>
</feature>
<dbReference type="AlphaFoldDB" id="A0ABD2N5V5"/>
<feature type="coiled-coil region" evidence="1">
    <location>
        <begin position="45"/>
        <end position="72"/>
    </location>
</feature>